<dbReference type="GO" id="GO:0000976">
    <property type="term" value="F:transcription cis-regulatory region binding"/>
    <property type="evidence" value="ECO:0007669"/>
    <property type="project" value="TreeGrafter"/>
</dbReference>
<dbReference type="InterPro" id="IPR001867">
    <property type="entry name" value="OmpR/PhoB-type_DNA-bd"/>
</dbReference>
<dbReference type="PROSITE" id="PS51755">
    <property type="entry name" value="OMPR_PHOB"/>
    <property type="match status" value="1"/>
</dbReference>
<feature type="modified residue" description="4-aspartylphosphate" evidence="6">
    <location>
        <position position="51"/>
    </location>
</feature>
<dbReference type="GO" id="GO:0032993">
    <property type="term" value="C:protein-DNA complex"/>
    <property type="evidence" value="ECO:0007669"/>
    <property type="project" value="TreeGrafter"/>
</dbReference>
<dbReference type="AlphaFoldDB" id="A0A0X1U7Z8"/>
<dbReference type="KEGG" id="cpro:CPRO_14590"/>
<evidence type="ECO:0000256" key="3">
    <source>
        <dbReference type="ARBA" id="ARBA00023125"/>
    </source>
</evidence>
<gene>
    <name evidence="10" type="primary">saeR</name>
    <name evidence="10" type="ORF">CPRO_14590</name>
    <name evidence="11" type="ORF">SAMN02745151_01270</name>
</gene>
<evidence type="ECO:0000313" key="10">
    <source>
        <dbReference type="EMBL" id="AMJ41052.1"/>
    </source>
</evidence>
<dbReference type="InterPro" id="IPR039420">
    <property type="entry name" value="WalR-like"/>
</dbReference>
<dbReference type="RefSeq" id="WP_066049618.1">
    <property type="nucleotide sequence ID" value="NZ_CP014223.1"/>
</dbReference>
<evidence type="ECO:0000256" key="2">
    <source>
        <dbReference type="ARBA" id="ARBA00023015"/>
    </source>
</evidence>
<evidence type="ECO:0000256" key="5">
    <source>
        <dbReference type="ARBA" id="ARBA00024867"/>
    </source>
</evidence>
<evidence type="ECO:0000313" key="12">
    <source>
        <dbReference type="Proteomes" id="UP000068026"/>
    </source>
</evidence>
<dbReference type="SUPFAM" id="SSF46894">
    <property type="entry name" value="C-terminal effector domain of the bipartite response regulators"/>
    <property type="match status" value="1"/>
</dbReference>
<dbReference type="InterPro" id="IPR011006">
    <property type="entry name" value="CheY-like_superfamily"/>
</dbReference>
<dbReference type="GO" id="GO:0005829">
    <property type="term" value="C:cytosol"/>
    <property type="evidence" value="ECO:0007669"/>
    <property type="project" value="TreeGrafter"/>
</dbReference>
<evidence type="ECO:0000313" key="11">
    <source>
        <dbReference type="EMBL" id="SHE62308.1"/>
    </source>
</evidence>
<dbReference type="GO" id="GO:0000156">
    <property type="term" value="F:phosphorelay response regulator activity"/>
    <property type="evidence" value="ECO:0007669"/>
    <property type="project" value="TreeGrafter"/>
</dbReference>
<dbReference type="SMART" id="SM00862">
    <property type="entry name" value="Trans_reg_C"/>
    <property type="match status" value="1"/>
</dbReference>
<dbReference type="Gene3D" id="1.10.10.10">
    <property type="entry name" value="Winged helix-like DNA-binding domain superfamily/Winged helix DNA-binding domain"/>
    <property type="match status" value="1"/>
</dbReference>
<reference evidence="12" key="2">
    <citation type="submission" date="2016-01" db="EMBL/GenBank/DDBJ databases">
        <authorList>
            <person name="Poehlein A."/>
            <person name="Schlien K."/>
            <person name="Gottschalk G."/>
            <person name="Buckel W."/>
            <person name="Daniel R."/>
        </authorList>
    </citation>
    <scope>NUCLEOTIDE SEQUENCE [LARGE SCALE GENOMIC DNA]</scope>
    <source>
        <strain evidence="12">X2</strain>
    </source>
</reference>
<organism evidence="11 13">
    <name type="scientific">Anaerotignum propionicum DSM 1682</name>
    <dbReference type="NCBI Taxonomy" id="991789"/>
    <lineage>
        <taxon>Bacteria</taxon>
        <taxon>Bacillati</taxon>
        <taxon>Bacillota</taxon>
        <taxon>Clostridia</taxon>
        <taxon>Lachnospirales</taxon>
        <taxon>Anaerotignaceae</taxon>
        <taxon>Anaerotignum</taxon>
    </lineage>
</organism>
<name>A0A0X1U7Z8_ANAPI</name>
<dbReference type="CDD" id="cd17574">
    <property type="entry name" value="REC_OmpR"/>
    <property type="match status" value="1"/>
</dbReference>
<evidence type="ECO:0000256" key="4">
    <source>
        <dbReference type="ARBA" id="ARBA00023163"/>
    </source>
</evidence>
<evidence type="ECO:0000259" key="8">
    <source>
        <dbReference type="PROSITE" id="PS50110"/>
    </source>
</evidence>
<reference evidence="10 12" key="1">
    <citation type="journal article" date="2016" name="Genome Announc.">
        <title>Complete Genome Sequence of the Amino Acid-Fermenting Clostridium propionicum X2 (DSM 1682).</title>
        <authorList>
            <person name="Poehlein A."/>
            <person name="Schlien K."/>
            <person name="Chowdhury N.P."/>
            <person name="Gottschalk G."/>
            <person name="Buckel W."/>
            <person name="Daniel R."/>
        </authorList>
    </citation>
    <scope>NUCLEOTIDE SEQUENCE [LARGE SCALE GENOMIC DNA]</scope>
    <source>
        <strain evidence="10 12">X2</strain>
    </source>
</reference>
<dbReference type="PROSITE" id="PS50110">
    <property type="entry name" value="RESPONSE_REGULATORY"/>
    <property type="match status" value="1"/>
</dbReference>
<dbReference type="Pfam" id="PF00072">
    <property type="entry name" value="Response_reg"/>
    <property type="match status" value="1"/>
</dbReference>
<evidence type="ECO:0000313" key="13">
    <source>
        <dbReference type="Proteomes" id="UP000184204"/>
    </source>
</evidence>
<protein>
    <recommendedName>
        <fullName evidence="1">Stage 0 sporulation protein A homolog</fullName>
    </recommendedName>
</protein>
<evidence type="ECO:0000259" key="9">
    <source>
        <dbReference type="PROSITE" id="PS51755"/>
    </source>
</evidence>
<sequence>MAKILVIDDDIAICKLIETALLRDGHIVITKNFATEVAVKDFKQIDLILLDIMMPQLNGITFCRNYRDMIDCPILFLTAKTMEQDVIEGLSVGGDDYIKKPFNVWELRARVNAHIRREHRDKHQSLILNDCVFDLSEKTVTVKNNLISLTKSEYEICELLARNKGQIFSLENILEKIFGFHSESDISSIRVHIKNIRSKFNAVIDCPIETVWGVGYKWK</sequence>
<dbReference type="Gene3D" id="6.10.250.690">
    <property type="match status" value="1"/>
</dbReference>
<dbReference type="SUPFAM" id="SSF52172">
    <property type="entry name" value="CheY-like"/>
    <property type="match status" value="1"/>
</dbReference>
<feature type="domain" description="OmpR/PhoB-type" evidence="9">
    <location>
        <begin position="123"/>
        <end position="219"/>
    </location>
</feature>
<proteinExistence type="predicted"/>
<dbReference type="Proteomes" id="UP000068026">
    <property type="component" value="Chromosome"/>
</dbReference>
<feature type="DNA-binding region" description="OmpR/PhoB-type" evidence="7">
    <location>
        <begin position="123"/>
        <end position="219"/>
    </location>
</feature>
<dbReference type="GO" id="GO:0006355">
    <property type="term" value="P:regulation of DNA-templated transcription"/>
    <property type="evidence" value="ECO:0007669"/>
    <property type="project" value="InterPro"/>
</dbReference>
<accession>A0A0X1U7Z8</accession>
<reference evidence="11" key="3">
    <citation type="submission" date="2016-11" db="EMBL/GenBank/DDBJ databases">
        <authorList>
            <person name="Varghese N."/>
            <person name="Submissions S."/>
        </authorList>
    </citation>
    <scope>NUCLEOTIDE SEQUENCE</scope>
    <source>
        <strain evidence="11">DSM 1682</strain>
    </source>
</reference>
<comment type="function">
    <text evidence="5">May play the central regulatory role in sporulation. It may be an element of the effector pathway responsible for the activation of sporulation genes in response to nutritional stress. Spo0A may act in concert with spo0H (a sigma factor) to control the expression of some genes that are critical to the sporulation process.</text>
</comment>
<dbReference type="InterPro" id="IPR036388">
    <property type="entry name" value="WH-like_DNA-bd_sf"/>
</dbReference>
<dbReference type="SMART" id="SM00448">
    <property type="entry name" value="REC"/>
    <property type="match status" value="1"/>
</dbReference>
<evidence type="ECO:0000256" key="6">
    <source>
        <dbReference type="PROSITE-ProRule" id="PRU00169"/>
    </source>
</evidence>
<dbReference type="OrthoDB" id="9790442at2"/>
<keyword evidence="4" id="KW-0804">Transcription</keyword>
<dbReference type="EMBL" id="CP014223">
    <property type="protein sequence ID" value="AMJ41052.1"/>
    <property type="molecule type" value="Genomic_DNA"/>
</dbReference>
<dbReference type="PANTHER" id="PTHR48111">
    <property type="entry name" value="REGULATOR OF RPOS"/>
    <property type="match status" value="1"/>
</dbReference>
<evidence type="ECO:0000256" key="1">
    <source>
        <dbReference type="ARBA" id="ARBA00018672"/>
    </source>
</evidence>
<dbReference type="Gene3D" id="3.40.50.2300">
    <property type="match status" value="1"/>
</dbReference>
<keyword evidence="6" id="KW-0597">Phosphoprotein</keyword>
<dbReference type="InterPro" id="IPR001789">
    <property type="entry name" value="Sig_transdc_resp-reg_receiver"/>
</dbReference>
<keyword evidence="3 7" id="KW-0238">DNA-binding</keyword>
<dbReference type="InterPro" id="IPR016032">
    <property type="entry name" value="Sig_transdc_resp-reg_C-effctor"/>
</dbReference>
<reference evidence="13" key="4">
    <citation type="submission" date="2016-11" db="EMBL/GenBank/DDBJ databases">
        <authorList>
            <person name="Jaros S."/>
            <person name="Januszkiewicz K."/>
            <person name="Wedrychowicz H."/>
        </authorList>
    </citation>
    <scope>NUCLEOTIDE SEQUENCE [LARGE SCALE GENOMIC DNA]</scope>
    <source>
        <strain evidence="13">DSM 1682</strain>
    </source>
</reference>
<dbReference type="EMBL" id="FQUA01000004">
    <property type="protein sequence ID" value="SHE62308.1"/>
    <property type="molecule type" value="Genomic_DNA"/>
</dbReference>
<dbReference type="Pfam" id="PF00486">
    <property type="entry name" value="Trans_reg_C"/>
    <property type="match status" value="1"/>
</dbReference>
<keyword evidence="12" id="KW-1185">Reference proteome</keyword>
<dbReference type="PANTHER" id="PTHR48111:SF2">
    <property type="entry name" value="RESPONSE REGULATOR SAER"/>
    <property type="match status" value="1"/>
</dbReference>
<dbReference type="Proteomes" id="UP000184204">
    <property type="component" value="Unassembled WGS sequence"/>
</dbReference>
<keyword evidence="2" id="KW-0805">Transcription regulation</keyword>
<evidence type="ECO:0000256" key="7">
    <source>
        <dbReference type="PROSITE-ProRule" id="PRU01091"/>
    </source>
</evidence>
<feature type="domain" description="Response regulatory" evidence="8">
    <location>
        <begin position="3"/>
        <end position="115"/>
    </location>
</feature>
<dbReference type="CDD" id="cd00383">
    <property type="entry name" value="trans_reg_C"/>
    <property type="match status" value="1"/>
</dbReference>